<sequence>MWPVDRITIITARPVEAASPNNVSEPCVFWFTMAVAVPANISIRVPINSAPTFLANETGGGGNMHETAGKVPSSEAHGSTLKHLQLLRKDFLPFPPFLLSCLINPPKRGAPGVPGVAGVEGAD</sequence>
<organism evidence="1">
    <name type="scientific">Spongospora subterranea</name>
    <dbReference type="NCBI Taxonomy" id="70186"/>
    <lineage>
        <taxon>Eukaryota</taxon>
        <taxon>Sar</taxon>
        <taxon>Rhizaria</taxon>
        <taxon>Endomyxa</taxon>
        <taxon>Phytomyxea</taxon>
        <taxon>Plasmodiophorida</taxon>
        <taxon>Plasmodiophoridae</taxon>
        <taxon>Spongospora</taxon>
    </lineage>
</organism>
<accession>A0A0H5R6K9</accession>
<evidence type="ECO:0000313" key="1">
    <source>
        <dbReference type="EMBL" id="CRZ03909.1"/>
    </source>
</evidence>
<proteinExistence type="predicted"/>
<dbReference type="AlphaFoldDB" id="A0A0H5R6K9"/>
<dbReference type="EMBL" id="HACM01003467">
    <property type="protein sequence ID" value="CRZ03909.1"/>
    <property type="molecule type" value="Transcribed_RNA"/>
</dbReference>
<protein>
    <submittedName>
        <fullName evidence="1">Uncharacterized protein</fullName>
    </submittedName>
</protein>
<feature type="non-terminal residue" evidence="1">
    <location>
        <position position="123"/>
    </location>
</feature>
<reference evidence="1" key="1">
    <citation type="submission" date="2015-04" db="EMBL/GenBank/DDBJ databases">
        <title>The genome sequence of the plant pathogenic Rhizarian Plasmodiophora brassicae reveals insights in its biotrophic life cycle and the origin of chitin synthesis.</title>
        <authorList>
            <person name="Schwelm A."/>
            <person name="Fogelqvist J."/>
            <person name="Knaust A."/>
            <person name="Julke S."/>
            <person name="Lilja T."/>
            <person name="Dhandapani V."/>
            <person name="Bonilla-Rosso G."/>
            <person name="Karlsson M."/>
            <person name="Shevchenko A."/>
            <person name="Choi S.R."/>
            <person name="Kim H.G."/>
            <person name="Park J.Y."/>
            <person name="Lim Y.P."/>
            <person name="Ludwig-Muller J."/>
            <person name="Dixelius C."/>
        </authorList>
    </citation>
    <scope>NUCLEOTIDE SEQUENCE</scope>
    <source>
        <tissue evidence="1">Potato root galls</tissue>
    </source>
</reference>
<name>A0A0H5R6K9_9EUKA</name>